<reference evidence="1 2" key="1">
    <citation type="submission" date="2015-01" db="EMBL/GenBank/DDBJ databases">
        <title>Evolution of Trichinella species and genotypes.</title>
        <authorList>
            <person name="Korhonen P.K."/>
            <person name="Edoardo P."/>
            <person name="Giuseppe L.R."/>
            <person name="Gasser R.B."/>
        </authorList>
    </citation>
    <scope>NUCLEOTIDE SEQUENCE [LARGE SCALE GENOMIC DNA]</scope>
    <source>
        <strain evidence="1">ISS1029</strain>
    </source>
</reference>
<evidence type="ECO:0000313" key="2">
    <source>
        <dbReference type="Proteomes" id="UP000055024"/>
    </source>
</evidence>
<name>A0A0V1G7Q4_9BILA</name>
<proteinExistence type="predicted"/>
<gene>
    <name evidence="1" type="ORF">T11_4167</name>
</gene>
<dbReference type="EMBL" id="JYDP01005491">
    <property type="protein sequence ID" value="KRY94149.1"/>
    <property type="molecule type" value="Genomic_DNA"/>
</dbReference>
<dbReference type="Proteomes" id="UP000055024">
    <property type="component" value="Unassembled WGS sequence"/>
</dbReference>
<sequence>MLNVKSKIFSLYHIAKLINRTKNFETEELLNALNELRERFTTLPLAT</sequence>
<keyword evidence="2" id="KW-1185">Reference proteome</keyword>
<organism evidence="1 2">
    <name type="scientific">Trichinella zimbabwensis</name>
    <dbReference type="NCBI Taxonomy" id="268475"/>
    <lineage>
        <taxon>Eukaryota</taxon>
        <taxon>Metazoa</taxon>
        <taxon>Ecdysozoa</taxon>
        <taxon>Nematoda</taxon>
        <taxon>Enoplea</taxon>
        <taxon>Dorylaimia</taxon>
        <taxon>Trichinellida</taxon>
        <taxon>Trichinellidae</taxon>
        <taxon>Trichinella</taxon>
    </lineage>
</organism>
<protein>
    <submittedName>
        <fullName evidence="1">Uncharacterized protein</fullName>
    </submittedName>
</protein>
<evidence type="ECO:0000313" key="1">
    <source>
        <dbReference type="EMBL" id="KRY94149.1"/>
    </source>
</evidence>
<comment type="caution">
    <text evidence="1">The sequence shown here is derived from an EMBL/GenBank/DDBJ whole genome shotgun (WGS) entry which is preliminary data.</text>
</comment>
<dbReference type="AlphaFoldDB" id="A0A0V1G7Q4"/>
<accession>A0A0V1G7Q4</accession>